<keyword evidence="2" id="KW-1185">Reference proteome</keyword>
<evidence type="ECO:0000313" key="1">
    <source>
        <dbReference type="EMBL" id="KAH3816498.1"/>
    </source>
</evidence>
<comment type="caution">
    <text evidence="1">The sequence shown here is derived from an EMBL/GenBank/DDBJ whole genome shotgun (WGS) entry which is preliminary data.</text>
</comment>
<dbReference type="Proteomes" id="UP000828390">
    <property type="component" value="Unassembled WGS sequence"/>
</dbReference>
<gene>
    <name evidence="1" type="ORF">DPMN_118014</name>
</gene>
<evidence type="ECO:0000313" key="2">
    <source>
        <dbReference type="Proteomes" id="UP000828390"/>
    </source>
</evidence>
<protein>
    <submittedName>
        <fullName evidence="1">Uncharacterized protein</fullName>
    </submittedName>
</protein>
<sequence>MTKFQSDNLGNLILTCKVVGISQCNNNIQQVLGGGHHNQFHKEVDIHQHKITGATPRITHLDFGILHGP</sequence>
<dbReference type="EMBL" id="JAIWYP010000005">
    <property type="protein sequence ID" value="KAH3816498.1"/>
    <property type="molecule type" value="Genomic_DNA"/>
</dbReference>
<reference evidence="1" key="1">
    <citation type="journal article" date="2019" name="bioRxiv">
        <title>The Genome of the Zebra Mussel, Dreissena polymorpha: A Resource for Invasive Species Research.</title>
        <authorList>
            <person name="McCartney M.A."/>
            <person name="Auch B."/>
            <person name="Kono T."/>
            <person name="Mallez S."/>
            <person name="Zhang Y."/>
            <person name="Obille A."/>
            <person name="Becker A."/>
            <person name="Abrahante J.E."/>
            <person name="Garbe J."/>
            <person name="Badalamenti J.P."/>
            <person name="Herman A."/>
            <person name="Mangelson H."/>
            <person name="Liachko I."/>
            <person name="Sullivan S."/>
            <person name="Sone E.D."/>
            <person name="Koren S."/>
            <person name="Silverstein K.A.T."/>
            <person name="Beckman K.B."/>
            <person name="Gohl D.M."/>
        </authorList>
    </citation>
    <scope>NUCLEOTIDE SEQUENCE</scope>
    <source>
        <strain evidence="1">Duluth1</strain>
        <tissue evidence="1">Whole animal</tissue>
    </source>
</reference>
<reference evidence="1" key="2">
    <citation type="submission" date="2020-11" db="EMBL/GenBank/DDBJ databases">
        <authorList>
            <person name="McCartney M.A."/>
            <person name="Auch B."/>
            <person name="Kono T."/>
            <person name="Mallez S."/>
            <person name="Becker A."/>
            <person name="Gohl D.M."/>
            <person name="Silverstein K.A.T."/>
            <person name="Koren S."/>
            <person name="Bechman K.B."/>
            <person name="Herman A."/>
            <person name="Abrahante J.E."/>
            <person name="Garbe J."/>
        </authorList>
    </citation>
    <scope>NUCLEOTIDE SEQUENCE</scope>
    <source>
        <strain evidence="1">Duluth1</strain>
        <tissue evidence="1">Whole animal</tissue>
    </source>
</reference>
<accession>A0A9D4JPV0</accession>
<name>A0A9D4JPV0_DREPO</name>
<dbReference type="AlphaFoldDB" id="A0A9D4JPV0"/>
<organism evidence="1 2">
    <name type="scientific">Dreissena polymorpha</name>
    <name type="common">Zebra mussel</name>
    <name type="synonym">Mytilus polymorpha</name>
    <dbReference type="NCBI Taxonomy" id="45954"/>
    <lineage>
        <taxon>Eukaryota</taxon>
        <taxon>Metazoa</taxon>
        <taxon>Spiralia</taxon>
        <taxon>Lophotrochozoa</taxon>
        <taxon>Mollusca</taxon>
        <taxon>Bivalvia</taxon>
        <taxon>Autobranchia</taxon>
        <taxon>Heteroconchia</taxon>
        <taxon>Euheterodonta</taxon>
        <taxon>Imparidentia</taxon>
        <taxon>Neoheterodontei</taxon>
        <taxon>Myida</taxon>
        <taxon>Dreissenoidea</taxon>
        <taxon>Dreissenidae</taxon>
        <taxon>Dreissena</taxon>
    </lineage>
</organism>
<proteinExistence type="predicted"/>